<sequence>MSAQWTDPQQGYGNGPAGGYGPPPGGPADAAWGQGHPQTPYGAPSYPPGYPWPYPGPGTAGEPPSTGGLIGAMVVAVITMLICQGTNVIGVIMVALALGKRTTSPDEARKFTKYAWISNGIHLGLILIGAAFFASAIATDT</sequence>
<evidence type="ECO:0008006" key="5">
    <source>
        <dbReference type="Google" id="ProtNLM"/>
    </source>
</evidence>
<keyword evidence="2" id="KW-1133">Transmembrane helix</keyword>
<keyword evidence="2" id="KW-0812">Transmembrane</keyword>
<feature type="region of interest" description="Disordered" evidence="1">
    <location>
        <begin position="1"/>
        <end position="65"/>
    </location>
</feature>
<evidence type="ECO:0000313" key="3">
    <source>
        <dbReference type="EMBL" id="GAA1982991.1"/>
    </source>
</evidence>
<feature type="transmembrane region" description="Helical" evidence="2">
    <location>
        <begin position="120"/>
        <end position="138"/>
    </location>
</feature>
<reference evidence="4" key="1">
    <citation type="journal article" date="2019" name="Int. J. Syst. Evol. Microbiol.">
        <title>The Global Catalogue of Microorganisms (GCM) 10K type strain sequencing project: providing services to taxonomists for standard genome sequencing and annotation.</title>
        <authorList>
            <consortium name="The Broad Institute Genomics Platform"/>
            <consortium name="The Broad Institute Genome Sequencing Center for Infectious Disease"/>
            <person name="Wu L."/>
            <person name="Ma J."/>
        </authorList>
    </citation>
    <scope>NUCLEOTIDE SEQUENCE [LARGE SCALE GENOMIC DNA]</scope>
    <source>
        <strain evidence="4">JCM 15313</strain>
    </source>
</reference>
<evidence type="ECO:0000256" key="2">
    <source>
        <dbReference type="SAM" id="Phobius"/>
    </source>
</evidence>
<organism evidence="3 4">
    <name type="scientific">Nocardiopsis rhodophaea</name>
    <dbReference type="NCBI Taxonomy" id="280238"/>
    <lineage>
        <taxon>Bacteria</taxon>
        <taxon>Bacillati</taxon>
        <taxon>Actinomycetota</taxon>
        <taxon>Actinomycetes</taxon>
        <taxon>Streptosporangiales</taxon>
        <taxon>Nocardiopsidaceae</taxon>
        <taxon>Nocardiopsis</taxon>
    </lineage>
</organism>
<protein>
    <recommendedName>
        <fullName evidence="5">DUF4190 domain-containing protein</fullName>
    </recommendedName>
</protein>
<dbReference type="RefSeq" id="WP_344159921.1">
    <property type="nucleotide sequence ID" value="NZ_BAAAPC010000002.1"/>
</dbReference>
<feature type="compositionally biased region" description="Pro residues" evidence="1">
    <location>
        <begin position="45"/>
        <end position="56"/>
    </location>
</feature>
<comment type="caution">
    <text evidence="3">The sequence shown here is derived from an EMBL/GenBank/DDBJ whole genome shotgun (WGS) entry which is preliminary data.</text>
</comment>
<gene>
    <name evidence="3" type="ORF">GCM10009799_05240</name>
</gene>
<accession>A0ABP5DMK0</accession>
<dbReference type="EMBL" id="BAAAPC010000002">
    <property type="protein sequence ID" value="GAA1982991.1"/>
    <property type="molecule type" value="Genomic_DNA"/>
</dbReference>
<proteinExistence type="predicted"/>
<evidence type="ECO:0000313" key="4">
    <source>
        <dbReference type="Proteomes" id="UP001501585"/>
    </source>
</evidence>
<dbReference type="Proteomes" id="UP001501585">
    <property type="component" value="Unassembled WGS sequence"/>
</dbReference>
<evidence type="ECO:0000256" key="1">
    <source>
        <dbReference type="SAM" id="MobiDB-lite"/>
    </source>
</evidence>
<feature type="transmembrane region" description="Helical" evidence="2">
    <location>
        <begin position="69"/>
        <end position="99"/>
    </location>
</feature>
<keyword evidence="2" id="KW-0472">Membrane</keyword>
<keyword evidence="4" id="KW-1185">Reference proteome</keyword>
<name>A0ABP5DMK0_9ACTN</name>
<feature type="compositionally biased region" description="Low complexity" evidence="1">
    <location>
        <begin position="27"/>
        <end position="44"/>
    </location>
</feature>